<dbReference type="AlphaFoldDB" id="A0A7W4KD67"/>
<feature type="domain" description="Fe/B12 periplasmic-binding" evidence="1">
    <location>
        <begin position="45"/>
        <end position="301"/>
    </location>
</feature>
<comment type="caution">
    <text evidence="2">The sequence shown here is derived from an EMBL/GenBank/DDBJ whole genome shotgun (WGS) entry which is preliminary data.</text>
</comment>
<dbReference type="PANTHER" id="PTHR30535:SF34">
    <property type="entry name" value="MOLYBDATE-BINDING PROTEIN MOLA"/>
    <property type="match status" value="1"/>
</dbReference>
<protein>
    <submittedName>
        <fullName evidence="2">ABC transporter substrate-binding protein</fullName>
    </submittedName>
</protein>
<proteinExistence type="predicted"/>
<evidence type="ECO:0000313" key="3">
    <source>
        <dbReference type="Proteomes" id="UP000540556"/>
    </source>
</evidence>
<dbReference type="InterPro" id="IPR002491">
    <property type="entry name" value="ABC_transptr_periplasmic_BD"/>
</dbReference>
<dbReference type="PROSITE" id="PS50983">
    <property type="entry name" value="FE_B12_PBP"/>
    <property type="match status" value="1"/>
</dbReference>
<dbReference type="Pfam" id="PF01497">
    <property type="entry name" value="Peripla_BP_2"/>
    <property type="match status" value="1"/>
</dbReference>
<dbReference type="EMBL" id="JABEQK010000004">
    <property type="protein sequence ID" value="MBB2204695.1"/>
    <property type="molecule type" value="Genomic_DNA"/>
</dbReference>
<name>A0A7W4KD67_9PROT</name>
<accession>A0A7W4KD67</accession>
<evidence type="ECO:0000313" key="2">
    <source>
        <dbReference type="EMBL" id="MBB2204695.1"/>
    </source>
</evidence>
<evidence type="ECO:0000259" key="1">
    <source>
        <dbReference type="PROSITE" id="PS50983"/>
    </source>
</evidence>
<sequence length="341" mass="37189">MRRYDPCTILRILAVSCVVWPAIGQGRTVVDMAGQSVTVPDHPARIADLWFAHNAVTIMLGAAGRIAVTNDLPPTRPWMYRVAPDLYRATGVVGMVPNVEMLRHADVDVAFVSSDSPALEPMRRIGLPVVQAGFTDEASLRQAVALTAEVLGDPQAHEVAGRYVAMLDATRDRVAAAVSDIPEGRRPRVLHIQSLVPLKIDGTHTIIDDWITRAGGRNAADIPGNMHPVSVEQVAAWDPDVIIFGGDAGAFDPASAQWAGLRAVRAGRVYRNPVGVFPWDRYGIEYPLQLLWTAQTLYPERFVKLDMIGDTILFYHDFFGYDLSHADAARILAAKGPDSAP</sequence>
<dbReference type="Proteomes" id="UP000540556">
    <property type="component" value="Unassembled WGS sequence"/>
</dbReference>
<dbReference type="PANTHER" id="PTHR30535">
    <property type="entry name" value="VITAMIN B12-BINDING PROTEIN"/>
    <property type="match status" value="1"/>
</dbReference>
<reference evidence="2 3" key="1">
    <citation type="submission" date="2020-04" db="EMBL/GenBank/DDBJ databases">
        <title>Description of novel Gluconacetobacter.</title>
        <authorList>
            <person name="Sombolestani A."/>
        </authorList>
    </citation>
    <scope>NUCLEOTIDE SEQUENCE [LARGE SCALE GENOMIC DNA]</scope>
    <source>
        <strain evidence="2 3">LMG 27800</strain>
    </source>
</reference>
<dbReference type="SUPFAM" id="SSF53807">
    <property type="entry name" value="Helical backbone' metal receptor"/>
    <property type="match status" value="1"/>
</dbReference>
<keyword evidence="3" id="KW-1185">Reference proteome</keyword>
<organism evidence="2 3">
    <name type="scientific">Gluconacetobacter takamatsuzukensis</name>
    <dbReference type="NCBI Taxonomy" id="1286190"/>
    <lineage>
        <taxon>Bacteria</taxon>
        <taxon>Pseudomonadati</taxon>
        <taxon>Pseudomonadota</taxon>
        <taxon>Alphaproteobacteria</taxon>
        <taxon>Acetobacterales</taxon>
        <taxon>Acetobacteraceae</taxon>
        <taxon>Gluconacetobacter</taxon>
    </lineage>
</organism>
<dbReference type="Gene3D" id="3.40.50.1980">
    <property type="entry name" value="Nitrogenase molybdenum iron protein domain"/>
    <property type="match status" value="2"/>
</dbReference>
<dbReference type="InterPro" id="IPR050902">
    <property type="entry name" value="ABC_Transporter_SBP"/>
</dbReference>
<gene>
    <name evidence="2" type="ORF">HLH27_06625</name>
</gene>
<dbReference type="Gene3D" id="1.20.58.2180">
    <property type="match status" value="1"/>
</dbReference>